<comment type="function">
    <text evidence="9">Probable methyltransferase required to silence rDNA.</text>
</comment>
<dbReference type="GO" id="GO:0042149">
    <property type="term" value="P:cellular response to glucose starvation"/>
    <property type="evidence" value="ECO:0007669"/>
    <property type="project" value="TreeGrafter"/>
</dbReference>
<evidence type="ECO:0000256" key="9">
    <source>
        <dbReference type="RuleBase" id="RU365074"/>
    </source>
</evidence>
<dbReference type="GO" id="GO:0005730">
    <property type="term" value="C:nucleolus"/>
    <property type="evidence" value="ECO:0007669"/>
    <property type="project" value="UniProtKB-SubCell"/>
</dbReference>
<keyword evidence="6 9" id="KW-0808">Transferase</keyword>
<evidence type="ECO:0000256" key="3">
    <source>
        <dbReference type="ARBA" id="ARBA00020203"/>
    </source>
</evidence>
<keyword evidence="4 9" id="KW-0698">rRNA processing</keyword>
<sequence length="605" mass="68615">MTEKNVAFTFFQKTFVFFLAVGKMFNEDAEWNDEEDALVLSKSVFGDGQKRNSSSNLTTKTVGKKSLLRTLQTLGSVPEWKSSNDVQGSDSEAEEAPSPKKRKKKRKKRKPVEKSEEQQNNRDADQPDEDKPALTKKKKKGSKTENLKKKSTSAGETKDEEIMETTKNEPQSSERLSRQQWKNKMKNKRKYTNKYRSKTLEEDVNKGKNANKEDTKKELDSFSSSNNNDNLTQTTGQKKKKDRENKQLKRRNTDRDTNVFSTGGLKKQKAGDKAQSKNSTLEASDDRIHQDIQELHTKTANDELSPSKRKKVELNKEQSLKKQKLRDMLSRHVPEKESPAEQKGSAASGPEEEEKPEEAKLSRSDILRSRMEQRLESARFRYINELLYSSSSGDAKRMFQQDPEAFWVYHKGYTSQVQRWPVNPVDQIISYIQKKPPSLVVADFGCGDCKIARSVKNKVHSFDLAATCELVTVCDMSKVSVSAFPVCTVHGFSKNSRPVQVPLRDASVDIGVFCLSLMGTNLADFLAEANRVLKNGGVLKVAEVASRFENVRNFITALSSLGFKMVSKDVENTHFHSFEFIKTGNAPKNVKKFGIQLKPCVYKKR</sequence>
<evidence type="ECO:0000313" key="12">
    <source>
        <dbReference type="Proteomes" id="UP000646548"/>
    </source>
</evidence>
<feature type="compositionally biased region" description="Basic and acidic residues" evidence="10">
    <location>
        <begin position="198"/>
        <end position="220"/>
    </location>
</feature>
<feature type="compositionally biased region" description="Basic and acidic residues" evidence="10">
    <location>
        <begin position="112"/>
        <end position="133"/>
    </location>
</feature>
<evidence type="ECO:0000256" key="2">
    <source>
        <dbReference type="ARBA" id="ARBA00006301"/>
    </source>
</evidence>
<dbReference type="GO" id="GO:0008168">
    <property type="term" value="F:methyltransferase activity"/>
    <property type="evidence" value="ECO:0007669"/>
    <property type="project" value="UniProtKB-KW"/>
</dbReference>
<evidence type="ECO:0000256" key="1">
    <source>
        <dbReference type="ARBA" id="ARBA00004604"/>
    </source>
</evidence>
<organism evidence="11 12">
    <name type="scientific">Oryzias melastigma</name>
    <name type="common">Marine medaka</name>
    <dbReference type="NCBI Taxonomy" id="30732"/>
    <lineage>
        <taxon>Eukaryota</taxon>
        <taxon>Metazoa</taxon>
        <taxon>Chordata</taxon>
        <taxon>Craniata</taxon>
        <taxon>Vertebrata</taxon>
        <taxon>Euteleostomi</taxon>
        <taxon>Actinopterygii</taxon>
        <taxon>Neopterygii</taxon>
        <taxon>Teleostei</taxon>
        <taxon>Neoteleostei</taxon>
        <taxon>Acanthomorphata</taxon>
        <taxon>Ovalentaria</taxon>
        <taxon>Atherinomorphae</taxon>
        <taxon>Beloniformes</taxon>
        <taxon>Adrianichthyidae</taxon>
        <taxon>Oryziinae</taxon>
        <taxon>Oryzias</taxon>
    </lineage>
</organism>
<evidence type="ECO:0000256" key="4">
    <source>
        <dbReference type="ARBA" id="ARBA00022552"/>
    </source>
</evidence>
<feature type="compositionally biased region" description="Polar residues" evidence="10">
    <location>
        <begin position="69"/>
        <end position="90"/>
    </location>
</feature>
<feature type="compositionally biased region" description="Basic and acidic residues" evidence="10">
    <location>
        <begin position="242"/>
        <end position="257"/>
    </location>
</feature>
<dbReference type="InterPro" id="IPR042036">
    <property type="entry name" value="RRP8_N"/>
</dbReference>
<feature type="compositionally biased region" description="Basic and acidic residues" evidence="10">
    <location>
        <begin position="312"/>
        <end position="340"/>
    </location>
</feature>
<comment type="similarity">
    <text evidence="2 9">Belongs to the methyltransferase superfamily. RRP8 family.</text>
</comment>
<dbReference type="EC" id="2.1.1.-" evidence="9"/>
<keyword evidence="8 9" id="KW-0539">Nucleus</keyword>
<feature type="compositionally biased region" description="Basic and acidic residues" evidence="10">
    <location>
        <begin position="284"/>
        <end position="301"/>
    </location>
</feature>
<dbReference type="SUPFAM" id="SSF53335">
    <property type="entry name" value="S-adenosyl-L-methionine-dependent methyltransferases"/>
    <property type="match status" value="1"/>
</dbReference>
<dbReference type="GO" id="GO:0006364">
    <property type="term" value="P:rRNA processing"/>
    <property type="evidence" value="ECO:0007669"/>
    <property type="project" value="UniProtKB-UniRule"/>
</dbReference>
<feature type="compositionally biased region" description="Polar residues" evidence="10">
    <location>
        <begin position="168"/>
        <end position="180"/>
    </location>
</feature>
<name>A0A834FBK7_ORYME</name>
<comment type="subcellular location">
    <subcellularLocation>
        <location evidence="1 9">Nucleus</location>
        <location evidence="1 9">Nucleolus</location>
    </subcellularLocation>
</comment>
<feature type="region of interest" description="Disordered" evidence="10">
    <location>
        <begin position="46"/>
        <end position="365"/>
    </location>
</feature>
<gene>
    <name evidence="11" type="ORF">FQA47_004566</name>
</gene>
<evidence type="ECO:0000256" key="7">
    <source>
        <dbReference type="ARBA" id="ARBA00022691"/>
    </source>
</evidence>
<feature type="compositionally biased region" description="Polar residues" evidence="10">
    <location>
        <begin position="51"/>
        <end position="61"/>
    </location>
</feature>
<feature type="compositionally biased region" description="Basic residues" evidence="10">
    <location>
        <begin position="181"/>
        <end position="197"/>
    </location>
</feature>
<dbReference type="Pfam" id="PF05148">
    <property type="entry name" value="Methyltransf_8"/>
    <property type="match status" value="2"/>
</dbReference>
<proteinExistence type="inferred from homology"/>
<evidence type="ECO:0000256" key="8">
    <source>
        <dbReference type="ARBA" id="ARBA00023242"/>
    </source>
</evidence>
<evidence type="ECO:0000256" key="6">
    <source>
        <dbReference type="ARBA" id="ARBA00022679"/>
    </source>
</evidence>
<evidence type="ECO:0000313" key="11">
    <source>
        <dbReference type="EMBL" id="KAF6724937.1"/>
    </source>
</evidence>
<dbReference type="EMBL" id="WKFB01000381">
    <property type="protein sequence ID" value="KAF6724937.1"/>
    <property type="molecule type" value="Genomic_DNA"/>
</dbReference>
<dbReference type="GO" id="GO:0033553">
    <property type="term" value="C:rDNA heterochromatin"/>
    <property type="evidence" value="ECO:0007669"/>
    <property type="project" value="TreeGrafter"/>
</dbReference>
<evidence type="ECO:0000256" key="10">
    <source>
        <dbReference type="SAM" id="MobiDB-lite"/>
    </source>
</evidence>
<dbReference type="GO" id="GO:0032259">
    <property type="term" value="P:methylation"/>
    <property type="evidence" value="ECO:0007669"/>
    <property type="project" value="UniProtKB-KW"/>
</dbReference>
<dbReference type="Proteomes" id="UP000646548">
    <property type="component" value="Unassembled WGS sequence"/>
</dbReference>
<dbReference type="GO" id="GO:0005677">
    <property type="term" value="C:chromatin silencing complex"/>
    <property type="evidence" value="ECO:0007669"/>
    <property type="project" value="TreeGrafter"/>
</dbReference>
<comment type="caution">
    <text evidence="11">The sequence shown here is derived from an EMBL/GenBank/DDBJ whole genome shotgun (WGS) entry which is preliminary data.</text>
</comment>
<dbReference type="GO" id="GO:0000183">
    <property type="term" value="P:rDNA heterochromatin formation"/>
    <property type="evidence" value="ECO:0007669"/>
    <property type="project" value="TreeGrafter"/>
</dbReference>
<dbReference type="InterPro" id="IPR007823">
    <property type="entry name" value="RRP8"/>
</dbReference>
<feature type="compositionally biased region" description="Basic residues" evidence="10">
    <location>
        <begin position="99"/>
        <end position="111"/>
    </location>
</feature>
<reference evidence="11" key="1">
    <citation type="journal article" name="BMC Genomics">
        <title>Long-read sequencing and de novo genome assembly of marine medaka (Oryzias melastigma).</title>
        <authorList>
            <person name="Liang P."/>
            <person name="Saqib H.S.A."/>
            <person name="Ni X."/>
            <person name="Shen Y."/>
        </authorList>
    </citation>
    <scope>NUCLEOTIDE SEQUENCE</scope>
    <source>
        <strain evidence="11">Bigg-433</strain>
    </source>
</reference>
<dbReference type="PANTHER" id="PTHR12787">
    <property type="entry name" value="RIBOSOMAL RNA-PROCESSING PROTEIN 8"/>
    <property type="match status" value="1"/>
</dbReference>
<dbReference type="CDD" id="cd02440">
    <property type="entry name" value="AdoMet_MTases"/>
    <property type="match status" value="1"/>
</dbReference>
<keyword evidence="5 9" id="KW-0489">Methyltransferase</keyword>
<dbReference type="PANTHER" id="PTHR12787:SF0">
    <property type="entry name" value="RIBOSOMAL RNA-PROCESSING PROTEIN 8"/>
    <property type="match status" value="1"/>
</dbReference>
<keyword evidence="7 9" id="KW-0949">S-adenosyl-L-methionine</keyword>
<dbReference type="Gene3D" id="1.10.10.2150">
    <property type="entry name" value="Ribosomal RNA-processing protein 8, N-terminal domain"/>
    <property type="match status" value="1"/>
</dbReference>
<accession>A0A834FBK7</accession>
<feature type="compositionally biased region" description="Low complexity" evidence="10">
    <location>
        <begin position="221"/>
        <end position="230"/>
    </location>
</feature>
<dbReference type="FunFam" id="1.10.10.2150:FF:000001">
    <property type="entry name" value="Ribosomal RNA-processing protein 8"/>
    <property type="match status" value="1"/>
</dbReference>
<dbReference type="AlphaFoldDB" id="A0A834FBK7"/>
<dbReference type="Gene3D" id="3.40.50.150">
    <property type="entry name" value="Vaccinia Virus protein VP39"/>
    <property type="match status" value="1"/>
</dbReference>
<dbReference type="InterPro" id="IPR029063">
    <property type="entry name" value="SAM-dependent_MTases_sf"/>
</dbReference>
<protein>
    <recommendedName>
        <fullName evidence="3 9">Ribosomal RNA-processing protein 8</fullName>
        <ecNumber evidence="9">2.1.1.-</ecNumber>
    </recommendedName>
</protein>
<dbReference type="GO" id="GO:0046015">
    <property type="term" value="P:regulation of transcription by glucose"/>
    <property type="evidence" value="ECO:0007669"/>
    <property type="project" value="TreeGrafter"/>
</dbReference>
<evidence type="ECO:0000256" key="5">
    <source>
        <dbReference type="ARBA" id="ARBA00022603"/>
    </source>
</evidence>